<reference evidence="11 12" key="1">
    <citation type="submission" date="2018-10" db="EMBL/GenBank/DDBJ databases">
        <title>Draft genome sequence of Bacillus salarius IM0101, isolated from a hypersaline soil in Inner Mongolia, China.</title>
        <authorList>
            <person name="Yamprayoonswat W."/>
            <person name="Boonvisut S."/>
            <person name="Jumpathong W."/>
            <person name="Sittihan S."/>
            <person name="Ruangsuj P."/>
            <person name="Wanthongcharoen S."/>
            <person name="Thongpramul N."/>
            <person name="Pimmason S."/>
            <person name="Yu B."/>
            <person name="Yasawong M."/>
        </authorList>
    </citation>
    <scope>NUCLEOTIDE SEQUENCE [LARGE SCALE GENOMIC DNA]</scope>
    <source>
        <strain evidence="11 12">IM0101</strain>
    </source>
</reference>
<dbReference type="GO" id="GO:0005829">
    <property type="term" value="C:cytosol"/>
    <property type="evidence" value="ECO:0007669"/>
    <property type="project" value="TreeGrafter"/>
</dbReference>
<dbReference type="Proteomes" id="UP000275076">
    <property type="component" value="Unassembled WGS sequence"/>
</dbReference>
<dbReference type="PRINTS" id="PR00070">
    <property type="entry name" value="DHFR"/>
</dbReference>
<evidence type="ECO:0000256" key="9">
    <source>
        <dbReference type="RuleBase" id="RU004474"/>
    </source>
</evidence>
<gene>
    <name evidence="11" type="ORF">D7Z54_26260</name>
</gene>
<evidence type="ECO:0000256" key="5">
    <source>
        <dbReference type="ARBA" id="ARBA00022857"/>
    </source>
</evidence>
<evidence type="ECO:0000256" key="6">
    <source>
        <dbReference type="ARBA" id="ARBA00023002"/>
    </source>
</evidence>
<evidence type="ECO:0000256" key="2">
    <source>
        <dbReference type="ARBA" id="ARBA00009539"/>
    </source>
</evidence>
<sequence>MISFVAAMDENRVIGADNKMPWHLPNDLKHFKKVTHGNPIIMGRKTFESIGKPLPGRQNIVITSNADYDAPGCDVIHSVEEIQSLMTSAPEEEVFVIGGATIFEQTFPLASKMYLTIIHEHFAGDTYFPAWTDNEWKIVEQGEGTMDEKNIHPHTFLTLERKM</sequence>
<dbReference type="PIRSF" id="PIRSF000194">
    <property type="entry name" value="DHFR"/>
    <property type="match status" value="1"/>
</dbReference>
<dbReference type="InterPro" id="IPR017925">
    <property type="entry name" value="DHFR_CS"/>
</dbReference>
<comment type="function">
    <text evidence="7 8">Key enzyme in folate metabolism. Catalyzes an essential reaction for de novo glycine and purine synthesis, and for DNA precursor synthesis.</text>
</comment>
<keyword evidence="5 8" id="KW-0521">NADP</keyword>
<evidence type="ECO:0000256" key="8">
    <source>
        <dbReference type="PIRNR" id="PIRNR000194"/>
    </source>
</evidence>
<dbReference type="OrthoDB" id="9804315at2"/>
<evidence type="ECO:0000313" key="12">
    <source>
        <dbReference type="Proteomes" id="UP000275076"/>
    </source>
</evidence>
<dbReference type="PROSITE" id="PS00075">
    <property type="entry name" value="DHFR_1"/>
    <property type="match status" value="1"/>
</dbReference>
<dbReference type="EMBL" id="RBVX01000038">
    <property type="protein sequence ID" value="RSL30397.1"/>
    <property type="molecule type" value="Genomic_DNA"/>
</dbReference>
<evidence type="ECO:0000256" key="7">
    <source>
        <dbReference type="ARBA" id="ARBA00025067"/>
    </source>
</evidence>
<dbReference type="PROSITE" id="PS51330">
    <property type="entry name" value="DHFR_2"/>
    <property type="match status" value="1"/>
</dbReference>
<name>A0A428MW82_9BACI</name>
<evidence type="ECO:0000256" key="3">
    <source>
        <dbReference type="ARBA" id="ARBA00012856"/>
    </source>
</evidence>
<keyword evidence="12" id="KW-1185">Reference proteome</keyword>
<evidence type="ECO:0000313" key="11">
    <source>
        <dbReference type="EMBL" id="RSL30397.1"/>
    </source>
</evidence>
<dbReference type="GO" id="GO:0004146">
    <property type="term" value="F:dihydrofolate reductase activity"/>
    <property type="evidence" value="ECO:0007669"/>
    <property type="project" value="UniProtKB-EC"/>
</dbReference>
<keyword evidence="4 8" id="KW-0554">One-carbon metabolism</keyword>
<dbReference type="GO" id="GO:0070401">
    <property type="term" value="F:NADP+ binding"/>
    <property type="evidence" value="ECO:0007669"/>
    <property type="project" value="UniProtKB-ARBA"/>
</dbReference>
<dbReference type="PANTHER" id="PTHR48069:SF3">
    <property type="entry name" value="DIHYDROFOLATE REDUCTASE"/>
    <property type="match status" value="1"/>
</dbReference>
<dbReference type="GO" id="GO:0046655">
    <property type="term" value="P:folic acid metabolic process"/>
    <property type="evidence" value="ECO:0007669"/>
    <property type="project" value="TreeGrafter"/>
</dbReference>
<dbReference type="UniPathway" id="UPA00077">
    <property type="reaction ID" value="UER00158"/>
</dbReference>
<comment type="similarity">
    <text evidence="2 8 9">Belongs to the dihydrofolate reductase family.</text>
</comment>
<accession>A0A428MW82</accession>
<feature type="domain" description="DHFR" evidence="10">
    <location>
        <begin position="1"/>
        <end position="161"/>
    </location>
</feature>
<dbReference type="GO" id="GO:0046452">
    <property type="term" value="P:dihydrofolate metabolic process"/>
    <property type="evidence" value="ECO:0007669"/>
    <property type="project" value="TreeGrafter"/>
</dbReference>
<dbReference type="EC" id="1.5.1.3" evidence="3 8"/>
<dbReference type="Gene3D" id="3.40.430.10">
    <property type="entry name" value="Dihydrofolate Reductase, subunit A"/>
    <property type="match status" value="1"/>
</dbReference>
<dbReference type="InterPro" id="IPR024072">
    <property type="entry name" value="DHFR-like_dom_sf"/>
</dbReference>
<evidence type="ECO:0000256" key="4">
    <source>
        <dbReference type="ARBA" id="ARBA00022563"/>
    </source>
</evidence>
<proteinExistence type="inferred from homology"/>
<dbReference type="SUPFAM" id="SSF53597">
    <property type="entry name" value="Dihydrofolate reductase-like"/>
    <property type="match status" value="1"/>
</dbReference>
<organism evidence="11 12">
    <name type="scientific">Salibacterium salarium</name>
    <dbReference type="NCBI Taxonomy" id="284579"/>
    <lineage>
        <taxon>Bacteria</taxon>
        <taxon>Bacillati</taxon>
        <taxon>Bacillota</taxon>
        <taxon>Bacilli</taxon>
        <taxon>Bacillales</taxon>
        <taxon>Bacillaceae</taxon>
    </lineage>
</organism>
<dbReference type="FunFam" id="3.40.430.10:FF:000001">
    <property type="entry name" value="Dihydrofolate reductase"/>
    <property type="match status" value="1"/>
</dbReference>
<comment type="catalytic activity">
    <reaction evidence="8">
        <text>(6S)-5,6,7,8-tetrahydrofolate + NADP(+) = 7,8-dihydrofolate + NADPH + H(+)</text>
        <dbReference type="Rhea" id="RHEA:15009"/>
        <dbReference type="ChEBI" id="CHEBI:15378"/>
        <dbReference type="ChEBI" id="CHEBI:57451"/>
        <dbReference type="ChEBI" id="CHEBI:57453"/>
        <dbReference type="ChEBI" id="CHEBI:57783"/>
        <dbReference type="ChEBI" id="CHEBI:58349"/>
        <dbReference type="EC" id="1.5.1.3"/>
    </reaction>
</comment>
<evidence type="ECO:0000259" key="10">
    <source>
        <dbReference type="PROSITE" id="PS51330"/>
    </source>
</evidence>
<comment type="pathway">
    <text evidence="1 8">Cofactor biosynthesis; tetrahydrofolate biosynthesis; 5,6,7,8-tetrahydrofolate from 7,8-dihydrofolate: step 1/1.</text>
</comment>
<dbReference type="GO" id="GO:0006730">
    <property type="term" value="P:one-carbon metabolic process"/>
    <property type="evidence" value="ECO:0007669"/>
    <property type="project" value="UniProtKB-KW"/>
</dbReference>
<keyword evidence="6 8" id="KW-0560">Oxidoreductase</keyword>
<dbReference type="AlphaFoldDB" id="A0A428MW82"/>
<protein>
    <recommendedName>
        <fullName evidence="3 8">Dihydrofolate reductase</fullName>
        <ecNumber evidence="3 8">1.5.1.3</ecNumber>
    </recommendedName>
</protein>
<comment type="caution">
    <text evidence="11">The sequence shown here is derived from an EMBL/GenBank/DDBJ whole genome shotgun (WGS) entry which is preliminary data.</text>
</comment>
<dbReference type="InterPro" id="IPR001796">
    <property type="entry name" value="DHFR_dom"/>
</dbReference>
<dbReference type="CDD" id="cd00209">
    <property type="entry name" value="DHFR"/>
    <property type="match status" value="1"/>
</dbReference>
<dbReference type="Pfam" id="PF00186">
    <property type="entry name" value="DHFR_1"/>
    <property type="match status" value="1"/>
</dbReference>
<dbReference type="InterPro" id="IPR012259">
    <property type="entry name" value="DHFR"/>
</dbReference>
<dbReference type="GO" id="GO:0046654">
    <property type="term" value="P:tetrahydrofolate biosynthetic process"/>
    <property type="evidence" value="ECO:0007669"/>
    <property type="project" value="UniProtKB-UniPathway"/>
</dbReference>
<evidence type="ECO:0000256" key="1">
    <source>
        <dbReference type="ARBA" id="ARBA00004903"/>
    </source>
</evidence>
<dbReference type="PANTHER" id="PTHR48069">
    <property type="entry name" value="DIHYDROFOLATE REDUCTASE"/>
    <property type="match status" value="1"/>
</dbReference>